<dbReference type="Pfam" id="PF00078">
    <property type="entry name" value="RVT_1"/>
    <property type="match status" value="1"/>
</dbReference>
<keyword evidence="2" id="KW-0548">Nucleotidyltransferase</keyword>
<feature type="compositionally biased region" description="Basic and acidic residues" evidence="5">
    <location>
        <begin position="533"/>
        <end position="556"/>
    </location>
</feature>
<dbReference type="InterPro" id="IPR043502">
    <property type="entry name" value="DNA/RNA_pol_sf"/>
</dbReference>
<gene>
    <name evidence="7" type="ORF">VITISV_020470</name>
</gene>
<dbReference type="SUPFAM" id="SSF53098">
    <property type="entry name" value="Ribonuclease H-like"/>
    <property type="match status" value="1"/>
</dbReference>
<dbReference type="Gene3D" id="3.10.10.10">
    <property type="entry name" value="HIV Type 1 Reverse Transcriptase, subunit A, domain 1"/>
    <property type="match status" value="1"/>
</dbReference>
<evidence type="ECO:0000256" key="4">
    <source>
        <dbReference type="ARBA" id="ARBA00022759"/>
    </source>
</evidence>
<organism evidence="7">
    <name type="scientific">Vitis vinifera</name>
    <name type="common">Grape</name>
    <dbReference type="NCBI Taxonomy" id="29760"/>
    <lineage>
        <taxon>Eukaryota</taxon>
        <taxon>Viridiplantae</taxon>
        <taxon>Streptophyta</taxon>
        <taxon>Embryophyta</taxon>
        <taxon>Tracheophyta</taxon>
        <taxon>Spermatophyta</taxon>
        <taxon>Magnoliopsida</taxon>
        <taxon>eudicotyledons</taxon>
        <taxon>Gunneridae</taxon>
        <taxon>Pentapetalae</taxon>
        <taxon>rosids</taxon>
        <taxon>Vitales</taxon>
        <taxon>Vitaceae</taxon>
        <taxon>Viteae</taxon>
        <taxon>Vitis</taxon>
    </lineage>
</organism>
<dbReference type="FunFam" id="3.30.70.270:FF:000020">
    <property type="entry name" value="Transposon Tf2-6 polyprotein-like Protein"/>
    <property type="match status" value="1"/>
</dbReference>
<dbReference type="SUPFAM" id="SSF56672">
    <property type="entry name" value="DNA/RNA polymerases"/>
    <property type="match status" value="1"/>
</dbReference>
<dbReference type="InterPro" id="IPR005162">
    <property type="entry name" value="Retrotrans_gag_dom"/>
</dbReference>
<dbReference type="InterPro" id="IPR001584">
    <property type="entry name" value="Integrase_cat-core"/>
</dbReference>
<evidence type="ECO:0000256" key="2">
    <source>
        <dbReference type="ARBA" id="ARBA00022695"/>
    </source>
</evidence>
<evidence type="ECO:0000256" key="5">
    <source>
        <dbReference type="SAM" id="MobiDB-lite"/>
    </source>
</evidence>
<accession>A5C995</accession>
<protein>
    <recommendedName>
        <fullName evidence="6">Integrase catalytic domain-containing protein</fullName>
    </recommendedName>
</protein>
<dbReference type="CDD" id="cd00303">
    <property type="entry name" value="retropepsin_like"/>
    <property type="match status" value="1"/>
</dbReference>
<evidence type="ECO:0000256" key="3">
    <source>
        <dbReference type="ARBA" id="ARBA00022722"/>
    </source>
</evidence>
<sequence>MYRSRLPLWAPLESGNLLTFERLCTLRKEGEGGLSLDLYQVINFVDYSCLRTKLKVHQLGTNQMASLPGKLCMPNWIRDSRGRLVKRETPHNKELELSLNIMEATLEYQHSHHGHQDNPNEFRSMRDHMHPPRMSAPSCIVPPTEQLVIRPHIIPLLPTFHGMESENPYAHIKEFEDVCNTFQEGGASIDLIRLKLFPFTLKDKAKIWLNSLRPRSIRTWTDLQAEFLKKFFPTHETNGLKRQISNFSAKENEKFYECWERYMEAINACSHHGFDTWLLVSYFYDGMSSSMKQLLETMCGGDFMSKNPEEAMNFLSYVAEVSRGWDEPNKGEVRKMKSQPNAFNAKAGMYTLNEDVDMKAKFAAMTRRLEELELKKMHEVQDVAKTPVKVKPCPICQSYEHLVEECPTIPAIREMFGDQANLIGQFKPNNNASYGNTYNSSWRNHPNFSWKPRAPQYQQSAQPSQQASSLEQAIVNLSKVVGDFVGDQKSINAQLSQRIDSVRDVKALITLRSGKKVELPTPKPHVEEEDEEETKKREEIKGKKKDISEGKEDHDSTVNANPEKVLIKEEMLKKHTSPPFPQALHGKKGIRNASEIFEVLRQVKVNIPLLDMIKQVPTYAKFLKDLCTIKRGLNVNKKAFLTEQQLGLGELKPTSITLSLAYRSVKIPRGIIEDVLVQVDNFYYPVDLVVLDTDPLVKESNYVPIILGRPFLATSNAIINCRNGLMQLTFGNMTLELNIFYMSKKLITPEEEEGPEENLQDKLNESLRDLKEGLPEPSDVLATLQIWRRREEILPLFNKEEAQEAAKEETPKLNLKPLPMGRFLYLKFFKRYKKAIGWQISDLKGISPLVCTYHIYMEKEAKPIRQPQRRLNPHSQEVMRAEVLKLLQEGIIYPISDSPWVSPTQVEPKKSGITMVQNEKGEEIATRLTLGWRVCIDYRKLNVVTRKYHFPLPFSDQVLERVSGHPFYCFLNGYSGYFQIEIYVEDQEKTTFTCPFGTYAYRRMPFGLCNALATFQRCMLSIFSDMVELIMEVFMDDITIYGGTFEECLVNLEVVLNRCIEKDLVLNWEKCHFMVHQGIVLGHIISEKGIEVDKAKMKLIVKLPSPTTVKGVRQFLGHVGFYRRFIKDFSKLSKPFCELLAKDAKFIWDERCQKSFDQLKQFLTTAPIFRAYLVGSFIIVFTNHSALKYLLTKQDAKARDKKGVENVVADHLSRLAIAHNSHVLPINDDFPEKSLMLLAKTPWYAHIANYLVTGEVPSHFASQKTAMKVLQSGFCWPSLFKDAHIMCKSCDRCQRLGKLTKRNQMPMNPILIVDLFDVWGIDFMRPFPMSFGNSYILVEVDYVSKWVEAIPYKHNDHRVVFKFLKENIFSRFGVPKAIINDGGAHFCNRLFETHKVATPYHPQTFGQVELANKEIKNILMKVVITSRRDWSIKLHDSLWAYRTAYKTILSMSPYRLVYGKACHLLVEVEYKAWWAIKKLSMDLIKAGATRCLDLNEMEELRNDAYNNSKVAKQRMKRWHDQLISNKEFRKGQKVLLYDSRLHIFLGKLK</sequence>
<dbReference type="GO" id="GO:0004519">
    <property type="term" value="F:endonuclease activity"/>
    <property type="evidence" value="ECO:0007669"/>
    <property type="project" value="UniProtKB-KW"/>
</dbReference>
<dbReference type="CDD" id="cd01647">
    <property type="entry name" value="RT_LTR"/>
    <property type="match status" value="1"/>
</dbReference>
<dbReference type="PANTHER" id="PTHR37984">
    <property type="entry name" value="PROTEIN CBG26694"/>
    <property type="match status" value="1"/>
</dbReference>
<dbReference type="PROSITE" id="PS50994">
    <property type="entry name" value="INTEGRASE"/>
    <property type="match status" value="1"/>
</dbReference>
<dbReference type="InterPro" id="IPR036397">
    <property type="entry name" value="RNaseH_sf"/>
</dbReference>
<evidence type="ECO:0000256" key="1">
    <source>
        <dbReference type="ARBA" id="ARBA00022679"/>
    </source>
</evidence>
<dbReference type="Gene3D" id="2.40.70.10">
    <property type="entry name" value="Acid Proteases"/>
    <property type="match status" value="1"/>
</dbReference>
<dbReference type="Pfam" id="PF00665">
    <property type="entry name" value="rve"/>
    <property type="match status" value="1"/>
</dbReference>
<feature type="domain" description="Integrase catalytic" evidence="6">
    <location>
        <begin position="1305"/>
        <end position="1461"/>
    </location>
</feature>
<dbReference type="Pfam" id="PF03732">
    <property type="entry name" value="Retrotrans_gag"/>
    <property type="match status" value="1"/>
</dbReference>
<name>A5C995_VITVI</name>
<dbReference type="Gene3D" id="3.30.70.270">
    <property type="match status" value="2"/>
</dbReference>
<dbReference type="InterPro" id="IPR050951">
    <property type="entry name" value="Retrovirus_Pol_polyprotein"/>
</dbReference>
<keyword evidence="4" id="KW-0255">Endonuclease</keyword>
<reference evidence="7" key="1">
    <citation type="journal article" date="2007" name="PLoS ONE">
        <title>The first genome sequence of an elite grapevine cultivar (Pinot noir Vitis vinifera L.): coping with a highly heterozygous genome.</title>
        <authorList>
            <person name="Velasco R."/>
            <person name="Zharkikh A."/>
            <person name="Troggio M."/>
            <person name="Cartwright D.A."/>
            <person name="Cestaro A."/>
            <person name="Pruss D."/>
            <person name="Pindo M."/>
            <person name="FitzGerald L.M."/>
            <person name="Vezzulli S."/>
            <person name="Reid J."/>
            <person name="Malacarne G."/>
            <person name="Iliev D."/>
            <person name="Coppola G."/>
            <person name="Wardell B."/>
            <person name="Micheletti D."/>
            <person name="Macalma T."/>
            <person name="Facci M."/>
            <person name="Mitchell J.T."/>
            <person name="Perazzolli M."/>
            <person name="Eldredge G."/>
            <person name="Gatto P."/>
            <person name="Oyzerski R."/>
            <person name="Moretto M."/>
            <person name="Gutin N."/>
            <person name="Stefanini M."/>
            <person name="Chen Y."/>
            <person name="Segala C."/>
            <person name="Davenport C."/>
            <person name="Dematte L."/>
            <person name="Mraz A."/>
            <person name="Battilana J."/>
            <person name="Stormo K."/>
            <person name="Costa F."/>
            <person name="Tao Q."/>
            <person name="Si-Ammour A."/>
            <person name="Harkins T."/>
            <person name="Lackey A."/>
            <person name="Perbost C."/>
            <person name="Taillon B."/>
            <person name="Stella A."/>
            <person name="Solovyev V."/>
            <person name="Fawcett J.A."/>
            <person name="Sterck L."/>
            <person name="Vandepoele K."/>
            <person name="Grando S.M."/>
            <person name="Toppo S."/>
            <person name="Moser C."/>
            <person name="Lanchbury J."/>
            <person name="Bogden R."/>
            <person name="Skolnick M."/>
            <person name="Sgaramella V."/>
            <person name="Bhatnagar S.K."/>
            <person name="Fontana P."/>
            <person name="Gutin A."/>
            <person name="Van de Peer Y."/>
            <person name="Salamini F."/>
            <person name="Viola R."/>
        </authorList>
    </citation>
    <scope>NUCLEOTIDE SEQUENCE</scope>
</reference>
<keyword evidence="3" id="KW-0540">Nuclease</keyword>
<proteinExistence type="predicted"/>
<dbReference type="Gene3D" id="3.30.420.10">
    <property type="entry name" value="Ribonuclease H-like superfamily/Ribonuclease H"/>
    <property type="match status" value="1"/>
</dbReference>
<dbReference type="Gene3D" id="1.10.340.70">
    <property type="match status" value="1"/>
</dbReference>
<dbReference type="InterPro" id="IPR043128">
    <property type="entry name" value="Rev_trsase/Diguanyl_cyclase"/>
</dbReference>
<dbReference type="PANTHER" id="PTHR37984:SF5">
    <property type="entry name" value="PROTEIN NYNRIN-LIKE"/>
    <property type="match status" value="1"/>
</dbReference>
<dbReference type="GO" id="GO:0003676">
    <property type="term" value="F:nucleic acid binding"/>
    <property type="evidence" value="ECO:0007669"/>
    <property type="project" value="InterPro"/>
</dbReference>
<dbReference type="InterPro" id="IPR021109">
    <property type="entry name" value="Peptidase_aspartic_dom_sf"/>
</dbReference>
<dbReference type="GO" id="GO:0015074">
    <property type="term" value="P:DNA integration"/>
    <property type="evidence" value="ECO:0007669"/>
    <property type="project" value="InterPro"/>
</dbReference>
<evidence type="ECO:0000259" key="6">
    <source>
        <dbReference type="PROSITE" id="PS50994"/>
    </source>
</evidence>
<keyword evidence="1" id="KW-0808">Transferase</keyword>
<dbReference type="GO" id="GO:0016779">
    <property type="term" value="F:nucleotidyltransferase activity"/>
    <property type="evidence" value="ECO:0007669"/>
    <property type="project" value="UniProtKB-KW"/>
</dbReference>
<dbReference type="EMBL" id="AM486744">
    <property type="protein sequence ID" value="CAN73191.1"/>
    <property type="molecule type" value="Genomic_DNA"/>
</dbReference>
<keyword evidence="4" id="KW-0378">Hydrolase</keyword>
<dbReference type="InterPro" id="IPR012337">
    <property type="entry name" value="RNaseH-like_sf"/>
</dbReference>
<evidence type="ECO:0000313" key="7">
    <source>
        <dbReference type="EMBL" id="CAN73191.1"/>
    </source>
</evidence>
<feature type="region of interest" description="Disordered" evidence="5">
    <location>
        <begin position="518"/>
        <end position="558"/>
    </location>
</feature>
<dbReference type="InterPro" id="IPR000477">
    <property type="entry name" value="RT_dom"/>
</dbReference>